<dbReference type="Pfam" id="PF00078">
    <property type="entry name" value="RVT_1"/>
    <property type="match status" value="1"/>
</dbReference>
<feature type="domain" description="Integrase zinc-binding" evidence="6">
    <location>
        <begin position="681"/>
        <end position="736"/>
    </location>
</feature>
<dbReference type="EMBL" id="BQNB010014214">
    <property type="protein sequence ID" value="GJT25439.1"/>
    <property type="molecule type" value="Genomic_DNA"/>
</dbReference>
<feature type="domain" description="Retrotransposon gag" evidence="4">
    <location>
        <begin position="156"/>
        <end position="226"/>
    </location>
</feature>
<evidence type="ECO:0000259" key="6">
    <source>
        <dbReference type="Pfam" id="PF17921"/>
    </source>
</evidence>
<comment type="caution">
    <text evidence="7">The sequence shown here is derived from an EMBL/GenBank/DDBJ whole genome shotgun (WGS) entry which is preliminary data.</text>
</comment>
<keyword evidence="7" id="KW-0548">Nucleotidyltransferase</keyword>
<dbReference type="InterPro" id="IPR041588">
    <property type="entry name" value="Integrase_H2C2"/>
</dbReference>
<evidence type="ECO:0000259" key="4">
    <source>
        <dbReference type="Pfam" id="PF03732"/>
    </source>
</evidence>
<keyword evidence="1" id="KW-0511">Multifunctional enzyme</keyword>
<reference evidence="7" key="1">
    <citation type="journal article" date="2022" name="Int. J. Mol. Sci.">
        <title>Draft Genome of Tanacetum Coccineum: Genomic Comparison of Closely Related Tanacetum-Family Plants.</title>
        <authorList>
            <person name="Yamashiro T."/>
            <person name="Shiraishi A."/>
            <person name="Nakayama K."/>
            <person name="Satake H."/>
        </authorList>
    </citation>
    <scope>NUCLEOTIDE SEQUENCE</scope>
</reference>
<dbReference type="InterPro" id="IPR050951">
    <property type="entry name" value="Retrovirus_Pol_polyprotein"/>
</dbReference>
<feature type="region of interest" description="Disordered" evidence="2">
    <location>
        <begin position="266"/>
        <end position="299"/>
    </location>
</feature>
<evidence type="ECO:0000313" key="7">
    <source>
        <dbReference type="EMBL" id="GJT25439.1"/>
    </source>
</evidence>
<feature type="region of interest" description="Disordered" evidence="2">
    <location>
        <begin position="1"/>
        <end position="40"/>
    </location>
</feature>
<dbReference type="InterPro" id="IPR041577">
    <property type="entry name" value="RT_RNaseH_2"/>
</dbReference>
<protein>
    <submittedName>
        <fullName evidence="7">Reverse transcriptase domain-containing protein</fullName>
    </submittedName>
</protein>
<dbReference type="GO" id="GO:0003964">
    <property type="term" value="F:RNA-directed DNA polymerase activity"/>
    <property type="evidence" value="ECO:0007669"/>
    <property type="project" value="UniProtKB-KW"/>
</dbReference>
<dbReference type="CDD" id="cd09274">
    <property type="entry name" value="RNase_HI_RT_Ty3"/>
    <property type="match status" value="1"/>
</dbReference>
<name>A0ABQ5CKN2_9ASTR</name>
<dbReference type="SUPFAM" id="SSF56672">
    <property type="entry name" value="DNA/RNA polymerases"/>
    <property type="match status" value="1"/>
</dbReference>
<dbReference type="Gene3D" id="1.10.340.70">
    <property type="match status" value="1"/>
</dbReference>
<keyword evidence="7" id="KW-0695">RNA-directed DNA polymerase</keyword>
<dbReference type="PANTHER" id="PTHR37984:SF5">
    <property type="entry name" value="PROTEIN NYNRIN-LIKE"/>
    <property type="match status" value="1"/>
</dbReference>
<dbReference type="Pfam" id="PF17921">
    <property type="entry name" value="Integrase_H2C2"/>
    <property type="match status" value="1"/>
</dbReference>
<dbReference type="Proteomes" id="UP001151760">
    <property type="component" value="Unassembled WGS sequence"/>
</dbReference>
<dbReference type="PANTHER" id="PTHR37984">
    <property type="entry name" value="PROTEIN CBG26694"/>
    <property type="match status" value="1"/>
</dbReference>
<dbReference type="Gene3D" id="3.10.10.10">
    <property type="entry name" value="HIV Type 1 Reverse Transcriptase, subunit A, domain 1"/>
    <property type="match status" value="2"/>
</dbReference>
<dbReference type="InterPro" id="IPR043128">
    <property type="entry name" value="Rev_trsase/Diguanyl_cyclase"/>
</dbReference>
<dbReference type="CDD" id="cd01647">
    <property type="entry name" value="RT_LTR"/>
    <property type="match status" value="1"/>
</dbReference>
<dbReference type="InterPro" id="IPR000477">
    <property type="entry name" value="RT_dom"/>
</dbReference>
<dbReference type="InterPro" id="IPR005162">
    <property type="entry name" value="Retrotrans_gag_dom"/>
</dbReference>
<dbReference type="Gene3D" id="3.30.70.270">
    <property type="match status" value="2"/>
</dbReference>
<sequence length="752" mass="87739">MVNARRKEVLKASTSKEAKLSASDAEHDVNDNVSSSSSEDLNFRGFTEEETKVLSSMINKQVGKAIKNVMSYYISQTTDNLKEVSQKELEEFKKVELRTTIGMKWQPIVISRHVMCQSLMGHLTQLLVLDGLSPWKAPFVLWEGKVCEKGKEWIGSYTWKEFKDLFNAEYTPAEEIDRIREEFQTLTQTNERVNELWKKFNDLIRYCPEYHGNEKLKVKRFQRMLRDDIREVVSPFKCTTLDDLLSRDRVKEVDLLRKKNKEVKENKRKIEFGDRDSKKPKHDQGRKGGEGGGSKPERQVEFKIDLIPGATPVAKTPYRLAPSKMKELMSQLQELLDKGFIRPSSSPWGAPILFVKKKDGSAKWFSKIDLRSGYHQLRVREEDIPKTAFRTRYGHYEFVVMPFGLTNAPAIFMDLMNRVCRPMLDKSVIVFIDDILVYSKSLKVDPAKIEAVMNWQAPKNVGEIRSFSSLAGYYRRFIQDFFKIASSLTKLTRKSTHFEWSREQEEAFATLQKKLCEAPILVIPKGTEDMVVYSDASYSGLRCVLIQWGKRHYLYGVKFIIYTDHRSLQYFLEKKDLNMRQRSWLDLLKDYDCKIRYHPGKANVVADALSRKEREKVIRIHSLRMIVTSDLFDKIKVAQVEALKEENWKSERITSYISHLEEDSRGIKTQQGRIYIPFQSDVKKLLLDEAHKSKYSIHPGATKMYLDLKINYWWLRMKRDCVKCVEKCLTCLKVKAEHQKPYGKIQPLEIPI</sequence>
<dbReference type="InterPro" id="IPR043502">
    <property type="entry name" value="DNA/RNA_pol_sf"/>
</dbReference>
<dbReference type="Pfam" id="PF17919">
    <property type="entry name" value="RT_RNaseH_2"/>
    <property type="match status" value="1"/>
</dbReference>
<proteinExistence type="predicted"/>
<reference evidence="7" key="2">
    <citation type="submission" date="2022-01" db="EMBL/GenBank/DDBJ databases">
        <authorList>
            <person name="Yamashiro T."/>
            <person name="Shiraishi A."/>
            <person name="Satake H."/>
            <person name="Nakayama K."/>
        </authorList>
    </citation>
    <scope>NUCLEOTIDE SEQUENCE</scope>
</reference>
<keyword evidence="8" id="KW-1185">Reference proteome</keyword>
<feature type="compositionally biased region" description="Basic and acidic residues" evidence="2">
    <location>
        <begin position="1"/>
        <end position="30"/>
    </location>
</feature>
<feature type="domain" description="Reverse transcriptase" evidence="3">
    <location>
        <begin position="356"/>
        <end position="455"/>
    </location>
</feature>
<evidence type="ECO:0000256" key="1">
    <source>
        <dbReference type="ARBA" id="ARBA00023268"/>
    </source>
</evidence>
<dbReference type="Pfam" id="PF03732">
    <property type="entry name" value="Retrotrans_gag"/>
    <property type="match status" value="1"/>
</dbReference>
<organism evidence="7 8">
    <name type="scientific">Tanacetum coccineum</name>
    <dbReference type="NCBI Taxonomy" id="301880"/>
    <lineage>
        <taxon>Eukaryota</taxon>
        <taxon>Viridiplantae</taxon>
        <taxon>Streptophyta</taxon>
        <taxon>Embryophyta</taxon>
        <taxon>Tracheophyta</taxon>
        <taxon>Spermatophyta</taxon>
        <taxon>Magnoliopsida</taxon>
        <taxon>eudicotyledons</taxon>
        <taxon>Gunneridae</taxon>
        <taxon>Pentapetalae</taxon>
        <taxon>asterids</taxon>
        <taxon>campanulids</taxon>
        <taxon>Asterales</taxon>
        <taxon>Asteraceae</taxon>
        <taxon>Asteroideae</taxon>
        <taxon>Anthemideae</taxon>
        <taxon>Anthemidinae</taxon>
        <taxon>Tanacetum</taxon>
    </lineage>
</organism>
<evidence type="ECO:0000313" key="8">
    <source>
        <dbReference type="Proteomes" id="UP001151760"/>
    </source>
</evidence>
<evidence type="ECO:0000259" key="5">
    <source>
        <dbReference type="Pfam" id="PF17919"/>
    </source>
</evidence>
<keyword evidence="7" id="KW-0808">Transferase</keyword>
<gene>
    <name evidence="7" type="ORF">Tco_0895376</name>
</gene>
<evidence type="ECO:0000256" key="2">
    <source>
        <dbReference type="SAM" id="MobiDB-lite"/>
    </source>
</evidence>
<feature type="domain" description="Reverse transcriptase/retrotransposon-derived protein RNase H-like" evidence="5">
    <location>
        <begin position="500"/>
        <end position="555"/>
    </location>
</feature>
<evidence type="ECO:0000259" key="3">
    <source>
        <dbReference type="Pfam" id="PF00078"/>
    </source>
</evidence>
<accession>A0ABQ5CKN2</accession>